<dbReference type="EMBL" id="OZ037953">
    <property type="protein sequence ID" value="CAL1698540.1"/>
    <property type="molecule type" value="Genomic_DNA"/>
</dbReference>
<evidence type="ECO:0000313" key="1">
    <source>
        <dbReference type="EMBL" id="CAL1698540.1"/>
    </source>
</evidence>
<dbReference type="Proteomes" id="UP001497453">
    <property type="component" value="Chromosome 10"/>
</dbReference>
<reference evidence="2" key="1">
    <citation type="submission" date="2024-04" db="EMBL/GenBank/DDBJ databases">
        <authorList>
            <person name="Shaw F."/>
            <person name="Minotto A."/>
        </authorList>
    </citation>
    <scope>NUCLEOTIDE SEQUENCE [LARGE SCALE GENOMIC DNA]</scope>
</reference>
<organism evidence="1 2">
    <name type="scientific">Somion occarium</name>
    <dbReference type="NCBI Taxonomy" id="3059160"/>
    <lineage>
        <taxon>Eukaryota</taxon>
        <taxon>Fungi</taxon>
        <taxon>Dikarya</taxon>
        <taxon>Basidiomycota</taxon>
        <taxon>Agaricomycotina</taxon>
        <taxon>Agaricomycetes</taxon>
        <taxon>Polyporales</taxon>
        <taxon>Cerrenaceae</taxon>
        <taxon>Somion</taxon>
    </lineage>
</organism>
<accession>A0ABP1CS85</accession>
<proteinExistence type="predicted"/>
<sequence>MSNTKNFNRPQATTDIDSKLGVLQYVERDIDSDADEEFDEMLVGDIMRLERYGIKPMETPHELLIYIVARDRSLNRAYEDHKAAENLVNKYPALVPLLREACETKSFAKVRSLAILQPKPRDVEELWKTSNISRIPSEFGIITRDEHASLDKEVSAMNIGPDSAGFLYLIILTARRRGLNLKPMDYNRARAYLQSHPELATIIAELRRAPKSSRSFASLRLIYDFWLTGPGRR</sequence>
<protein>
    <submittedName>
        <fullName evidence="1">Uncharacterized protein</fullName>
    </submittedName>
</protein>
<name>A0ABP1CS85_9APHY</name>
<evidence type="ECO:0000313" key="2">
    <source>
        <dbReference type="Proteomes" id="UP001497453"/>
    </source>
</evidence>
<gene>
    <name evidence="1" type="ORF">GFSPODELE1_LOCUS2197</name>
</gene>
<keyword evidence="2" id="KW-1185">Reference proteome</keyword>